<reference evidence="3" key="1">
    <citation type="submission" date="2018-06" db="EMBL/GenBank/DDBJ databases">
        <authorList>
            <person name="Zhirakovskaya E."/>
        </authorList>
    </citation>
    <scope>NUCLEOTIDE SEQUENCE</scope>
</reference>
<dbReference type="EMBL" id="UOFO01000117">
    <property type="protein sequence ID" value="VAW87304.1"/>
    <property type="molecule type" value="Genomic_DNA"/>
</dbReference>
<organism evidence="3">
    <name type="scientific">hydrothermal vent metagenome</name>
    <dbReference type="NCBI Taxonomy" id="652676"/>
    <lineage>
        <taxon>unclassified sequences</taxon>
        <taxon>metagenomes</taxon>
        <taxon>ecological metagenomes</taxon>
    </lineage>
</organism>
<dbReference type="PANTHER" id="PTHR28008">
    <property type="entry name" value="DOMAIN PROTEIN, PUTATIVE (AFU_ORTHOLOGUE AFUA_3G10980)-RELATED"/>
    <property type="match status" value="1"/>
</dbReference>
<dbReference type="Pfam" id="PF04892">
    <property type="entry name" value="VanZ"/>
    <property type="match status" value="1"/>
</dbReference>
<accession>A0A3B1A0N8</accession>
<evidence type="ECO:0000259" key="2">
    <source>
        <dbReference type="Pfam" id="PF04892"/>
    </source>
</evidence>
<dbReference type="AlphaFoldDB" id="A0A3B1A0N8"/>
<protein>
    <recommendedName>
        <fullName evidence="2">VanZ-like domain-containing protein</fullName>
    </recommendedName>
</protein>
<dbReference type="InterPro" id="IPR006976">
    <property type="entry name" value="VanZ-like"/>
</dbReference>
<keyword evidence="1" id="KW-0472">Membrane</keyword>
<evidence type="ECO:0000313" key="3">
    <source>
        <dbReference type="EMBL" id="VAW87304.1"/>
    </source>
</evidence>
<feature type="transmembrane region" description="Helical" evidence="1">
    <location>
        <begin position="15"/>
        <end position="31"/>
    </location>
</feature>
<dbReference type="PANTHER" id="PTHR28008:SF1">
    <property type="entry name" value="DOMAIN PROTEIN, PUTATIVE (AFU_ORTHOLOGUE AFUA_3G10980)-RELATED"/>
    <property type="match status" value="1"/>
</dbReference>
<evidence type="ECO:0000256" key="1">
    <source>
        <dbReference type="SAM" id="Phobius"/>
    </source>
</evidence>
<dbReference type="NCBIfam" id="NF037970">
    <property type="entry name" value="vanZ_1"/>
    <property type="match status" value="1"/>
</dbReference>
<sequence>MTAIKSFWFNLDCRIYRIFALSWMCFIFYISHQSSSDIPSITIFYGQDKVFHFFIYAVLGFFVAGSFSSFAKGISFKEAQWVILIIFCYAVSDEFHQSFIPGRAPSIGDIVADCLGGIVVVWLVRLHSRSKINI</sequence>
<name>A0A3B1A0N8_9ZZZZ</name>
<proteinExistence type="predicted"/>
<keyword evidence="1" id="KW-0812">Transmembrane</keyword>
<feature type="transmembrane region" description="Helical" evidence="1">
    <location>
        <begin position="51"/>
        <end position="70"/>
    </location>
</feature>
<gene>
    <name evidence="3" type="ORF">MNBD_GAMMA16-1797</name>
</gene>
<keyword evidence="1" id="KW-1133">Transmembrane helix</keyword>
<feature type="domain" description="VanZ-like" evidence="2">
    <location>
        <begin position="18"/>
        <end position="126"/>
    </location>
</feature>